<accession>A0ABQ7HZC5</accession>
<comment type="caution">
    <text evidence="1">The sequence shown here is derived from an EMBL/GenBank/DDBJ whole genome shotgun (WGS) entry which is preliminary data.</text>
</comment>
<sequence length="313" mass="35814">MTNPKKRKAATQLTPQNIQTTPIEMADTFKGIFGNINILNGKKSGNNPSLLNYDGINTNKSFMENMIELNEAFMRTIEHIFSKEKNKDFSYLFIQYKESVEQMKYELNVEDTQKDAYKFTSSTAPSIHNNDAVLASEGILLRDIIKNEAKLQAEKQAPHSENRDKCYMMQSTCKKIQKGVMEPQNDLNNKKERNAFLRFDDANFNAIQEPVVKDGTILFKSNIKLRHFIRQKQAYADSGNGKLVVYENGNSRCFTIANSVWNTYLKDVKKEKISPSLTDNGIGVVLLIKESNVMLKVEFENSENASKFYELIK</sequence>
<name>A0ABQ7HZC5_9MICR</name>
<gene>
    <name evidence="1" type="ORF">TCON_1236</name>
</gene>
<evidence type="ECO:0000313" key="2">
    <source>
        <dbReference type="Proteomes" id="UP001516464"/>
    </source>
</evidence>
<keyword evidence="2" id="KW-1185">Reference proteome</keyword>
<evidence type="ECO:0000313" key="1">
    <source>
        <dbReference type="EMBL" id="KAF7683563.1"/>
    </source>
</evidence>
<dbReference type="Proteomes" id="UP001516464">
    <property type="component" value="Unassembled WGS sequence"/>
</dbReference>
<reference evidence="1 2" key="1">
    <citation type="submission" date="2019-01" db="EMBL/GenBank/DDBJ databases">
        <title>Genomes sequencing and comparative genomics of infectious freshwater microsporidia, Cucumispora dikerogammari and Thelohania contejeani.</title>
        <authorList>
            <person name="Cormier A."/>
            <person name="Giraud I."/>
            <person name="Wattier R."/>
            <person name="Teixeira M."/>
            <person name="Grandjean F."/>
            <person name="Rigaud T."/>
            <person name="Cordaux R."/>
        </authorList>
    </citation>
    <scope>NUCLEOTIDE SEQUENCE [LARGE SCALE GENOMIC DNA]</scope>
    <source>
        <strain evidence="1">T1</strain>
        <tissue evidence="1">Spores</tissue>
    </source>
</reference>
<dbReference type="EMBL" id="SBIQ01000074">
    <property type="protein sequence ID" value="KAF7683563.1"/>
    <property type="molecule type" value="Genomic_DNA"/>
</dbReference>
<protein>
    <submittedName>
        <fullName evidence="1">Uncharacterized protein</fullName>
    </submittedName>
</protein>
<organism evidence="1 2">
    <name type="scientific">Astathelohania contejeani</name>
    <dbReference type="NCBI Taxonomy" id="164912"/>
    <lineage>
        <taxon>Eukaryota</taxon>
        <taxon>Fungi</taxon>
        <taxon>Fungi incertae sedis</taxon>
        <taxon>Microsporidia</taxon>
        <taxon>Astathelohaniidae</taxon>
        <taxon>Astathelohania</taxon>
    </lineage>
</organism>
<proteinExistence type="predicted"/>